<dbReference type="Proteomes" id="UP001240250">
    <property type="component" value="Unassembled WGS sequence"/>
</dbReference>
<keyword evidence="2" id="KW-1185">Reference proteome</keyword>
<reference evidence="1 2" key="1">
    <citation type="submission" date="2023-07" db="EMBL/GenBank/DDBJ databases">
        <title>Sequencing the genomes of 1000 actinobacteria strains.</title>
        <authorList>
            <person name="Klenk H.-P."/>
        </authorList>
    </citation>
    <scope>NUCLEOTIDE SEQUENCE [LARGE SCALE GENOMIC DNA]</scope>
    <source>
        <strain evidence="1 2">DSM 14785</strain>
    </source>
</reference>
<sequence length="159" mass="18408">MNAFLEVAVGSWRVKTWSHQESRSLADRSVWDSVVSGLPLRLTSVTNSTIHTACAYEIDFDGRPSGIFLYLSTVLPAMTIFEESTRRCLDRDSLCRDVGGAIVRLEEIGFRYVNDRLCRTVSPYRDPEFDYPLVYFEMLFEWFEGEEMFNPSDRIAPWI</sequence>
<organism evidence="1 2">
    <name type="scientific">Cellulomonas iranensis</name>
    <dbReference type="NCBI Taxonomy" id="76862"/>
    <lineage>
        <taxon>Bacteria</taxon>
        <taxon>Bacillati</taxon>
        <taxon>Actinomycetota</taxon>
        <taxon>Actinomycetes</taxon>
        <taxon>Micrococcales</taxon>
        <taxon>Cellulomonadaceae</taxon>
        <taxon>Cellulomonas</taxon>
    </lineage>
</organism>
<name>A0ABU0GLN9_9CELL</name>
<evidence type="ECO:0000313" key="2">
    <source>
        <dbReference type="Proteomes" id="UP001240250"/>
    </source>
</evidence>
<proteinExistence type="predicted"/>
<dbReference type="RefSeq" id="WP_070319530.1">
    <property type="nucleotide sequence ID" value="NZ_JAUSVM010000001.1"/>
</dbReference>
<protein>
    <submittedName>
        <fullName evidence="1">Uncharacterized protein</fullName>
    </submittedName>
</protein>
<dbReference type="EMBL" id="JAUSVM010000001">
    <property type="protein sequence ID" value="MDQ0425497.1"/>
    <property type="molecule type" value="Genomic_DNA"/>
</dbReference>
<accession>A0ABU0GLN9</accession>
<gene>
    <name evidence="1" type="ORF">JO380_001878</name>
</gene>
<comment type="caution">
    <text evidence="1">The sequence shown here is derived from an EMBL/GenBank/DDBJ whole genome shotgun (WGS) entry which is preliminary data.</text>
</comment>
<evidence type="ECO:0000313" key="1">
    <source>
        <dbReference type="EMBL" id="MDQ0425497.1"/>
    </source>
</evidence>